<dbReference type="EMBL" id="JYDW01000277">
    <property type="protein sequence ID" value="KRZ50165.1"/>
    <property type="molecule type" value="Genomic_DNA"/>
</dbReference>
<dbReference type="Proteomes" id="UP000054721">
    <property type="component" value="Unassembled WGS sequence"/>
</dbReference>
<dbReference type="EMBL" id="LVZM01018013">
    <property type="protein sequence ID" value="OUC42158.1"/>
    <property type="molecule type" value="Genomic_DNA"/>
</dbReference>
<reference evidence="1 3" key="2">
    <citation type="submission" date="2015-05" db="EMBL/GenBank/DDBJ databases">
        <title>Evolution of Trichinella species and genotypes.</title>
        <authorList>
            <person name="Korhonen P.K."/>
            <person name="Edoardo P."/>
            <person name="Giuseppe L.R."/>
            <person name="Gasser R.B."/>
        </authorList>
    </citation>
    <scope>NUCLEOTIDE SEQUENCE [LARGE SCALE GENOMIC DNA]</scope>
    <source>
        <strain evidence="1">ISS10</strain>
    </source>
</reference>
<dbReference type="OrthoDB" id="5871128at2759"/>
<evidence type="ECO:0000313" key="1">
    <source>
        <dbReference type="EMBL" id="KRZ50165.1"/>
    </source>
</evidence>
<comment type="caution">
    <text evidence="1">The sequence shown here is derived from an EMBL/GenBank/DDBJ whole genome shotgun (WGS) entry which is preliminary data.</text>
</comment>
<sequence length="125" mass="14396">MTDNPADKFSSGCDLEKLIEDHFWWNGPAWLRESGDQWPPTKVPLSLEEIRLTSPEQKLITVLVTTVQRPGIQNIIDPGKHSKMERLGRITAYCVRFEKNVRSSGGERKSEWPLSFCKLQEAEKR</sequence>
<evidence type="ECO:0000313" key="2">
    <source>
        <dbReference type="EMBL" id="OUC42158.1"/>
    </source>
</evidence>
<gene>
    <name evidence="2" type="ORF">D917_10400</name>
    <name evidence="1" type="ORF">T02_12770</name>
</gene>
<dbReference type="STRING" id="6335.A0A0V1KTC1"/>
<accession>A0A0V1KTC1</accession>
<proteinExistence type="predicted"/>
<evidence type="ECO:0000313" key="3">
    <source>
        <dbReference type="Proteomes" id="UP000054721"/>
    </source>
</evidence>
<dbReference type="AlphaFoldDB" id="A0A0V1KTC1"/>
<protein>
    <submittedName>
        <fullName evidence="1">Uncharacterized protein</fullName>
    </submittedName>
</protein>
<dbReference type="Proteomes" id="UP000243006">
    <property type="component" value="Unassembled WGS sequence"/>
</dbReference>
<name>A0A0V1KTC1_9BILA</name>
<keyword evidence="3" id="KW-1185">Reference proteome</keyword>
<evidence type="ECO:0000313" key="4">
    <source>
        <dbReference type="Proteomes" id="UP000243006"/>
    </source>
</evidence>
<reference evidence="2 4" key="1">
    <citation type="submission" date="2015-04" db="EMBL/GenBank/DDBJ databases">
        <title>Draft genome of the roundworm Trichinella nativa.</title>
        <authorList>
            <person name="Mitreva M."/>
        </authorList>
    </citation>
    <scope>NUCLEOTIDE SEQUENCE [LARGE SCALE GENOMIC DNA]</scope>
    <source>
        <strain evidence="2 4">ISS45</strain>
    </source>
</reference>
<organism evidence="1 3">
    <name type="scientific">Trichinella nativa</name>
    <dbReference type="NCBI Taxonomy" id="6335"/>
    <lineage>
        <taxon>Eukaryota</taxon>
        <taxon>Metazoa</taxon>
        <taxon>Ecdysozoa</taxon>
        <taxon>Nematoda</taxon>
        <taxon>Enoplea</taxon>
        <taxon>Dorylaimia</taxon>
        <taxon>Trichinellida</taxon>
        <taxon>Trichinellidae</taxon>
        <taxon>Trichinella</taxon>
    </lineage>
</organism>